<name>A0ABQ7VCT6_SOLTU</name>
<gene>
    <name evidence="2" type="ORF">KY290_017950</name>
</gene>
<evidence type="ECO:0000256" key="1">
    <source>
        <dbReference type="SAM" id="MobiDB-lite"/>
    </source>
</evidence>
<protein>
    <recommendedName>
        <fullName evidence="4">Integrase core domain containing protein</fullName>
    </recommendedName>
</protein>
<evidence type="ECO:0000313" key="3">
    <source>
        <dbReference type="Proteomes" id="UP000826656"/>
    </source>
</evidence>
<proteinExistence type="predicted"/>
<comment type="caution">
    <text evidence="2">The sequence shown here is derived from an EMBL/GenBank/DDBJ whole genome shotgun (WGS) entry which is preliminary data.</text>
</comment>
<dbReference type="EMBL" id="JAIVGD010000013">
    <property type="protein sequence ID" value="KAH0761877.1"/>
    <property type="molecule type" value="Genomic_DNA"/>
</dbReference>
<organism evidence="2 3">
    <name type="scientific">Solanum tuberosum</name>
    <name type="common">Potato</name>
    <dbReference type="NCBI Taxonomy" id="4113"/>
    <lineage>
        <taxon>Eukaryota</taxon>
        <taxon>Viridiplantae</taxon>
        <taxon>Streptophyta</taxon>
        <taxon>Embryophyta</taxon>
        <taxon>Tracheophyta</taxon>
        <taxon>Spermatophyta</taxon>
        <taxon>Magnoliopsida</taxon>
        <taxon>eudicotyledons</taxon>
        <taxon>Gunneridae</taxon>
        <taxon>Pentapetalae</taxon>
        <taxon>asterids</taxon>
        <taxon>lamiids</taxon>
        <taxon>Solanales</taxon>
        <taxon>Solanaceae</taxon>
        <taxon>Solanoideae</taxon>
        <taxon>Solaneae</taxon>
        <taxon>Solanum</taxon>
    </lineage>
</organism>
<evidence type="ECO:0000313" key="2">
    <source>
        <dbReference type="EMBL" id="KAH0761877.1"/>
    </source>
</evidence>
<feature type="region of interest" description="Disordered" evidence="1">
    <location>
        <begin position="1"/>
        <end position="30"/>
    </location>
</feature>
<evidence type="ECO:0008006" key="4">
    <source>
        <dbReference type="Google" id="ProtNLM"/>
    </source>
</evidence>
<accession>A0ABQ7VCT6</accession>
<keyword evidence="3" id="KW-1185">Reference proteome</keyword>
<sequence length="247" mass="27753">MAPKTKNVAGSKRSRQGKISGSSSGREPVQKFGKKVMQSYGWEWFEYQREAKYMGDEFVNKVARVWLKIVCSVLLHAKHLNESMMKFRNNMKWRFCYGGLITRFLSSEGIEEEMVDMSVAYHPDLTGKLVDVTRMKALDTSHRPVLSAQERQSRDDSVMEMMFGMAELQLRIGGRPVTDDEMETLADRYLLIDSATFMCKSGPAFLEPLNDDDDAIADEAMDDDEEGAAVDGGANALMVFDGGDDEA</sequence>
<dbReference type="Proteomes" id="UP000826656">
    <property type="component" value="Unassembled WGS sequence"/>
</dbReference>
<reference evidence="2 3" key="1">
    <citation type="journal article" date="2021" name="bioRxiv">
        <title>Chromosome-scale and haplotype-resolved genome assembly of a tetraploid potato cultivar.</title>
        <authorList>
            <person name="Sun H."/>
            <person name="Jiao W.-B."/>
            <person name="Krause K."/>
            <person name="Campoy J.A."/>
            <person name="Goel M."/>
            <person name="Folz-Donahue K."/>
            <person name="Kukat C."/>
            <person name="Huettel B."/>
            <person name="Schneeberger K."/>
        </authorList>
    </citation>
    <scope>NUCLEOTIDE SEQUENCE [LARGE SCALE GENOMIC DNA]</scope>
    <source>
        <strain evidence="2">SolTubOtavaFocal</strain>
        <tissue evidence="2">Leaves</tissue>
    </source>
</reference>